<dbReference type="InterPro" id="IPR017941">
    <property type="entry name" value="Rieske_2Fe-2S"/>
</dbReference>
<accession>A0A7D5H5S3</accession>
<dbReference type="Gene3D" id="2.102.10.10">
    <property type="entry name" value="Rieske [2Fe-2S] iron-sulphur domain"/>
    <property type="match status" value="1"/>
</dbReference>
<evidence type="ECO:0000313" key="7">
    <source>
        <dbReference type="Proteomes" id="UP000509568"/>
    </source>
</evidence>
<dbReference type="Proteomes" id="UP000509568">
    <property type="component" value="Chromosome"/>
</dbReference>
<dbReference type="Pfam" id="PF00355">
    <property type="entry name" value="Rieske"/>
    <property type="match status" value="1"/>
</dbReference>
<evidence type="ECO:0000256" key="4">
    <source>
        <dbReference type="ARBA" id="ARBA00023014"/>
    </source>
</evidence>
<evidence type="ECO:0000256" key="2">
    <source>
        <dbReference type="ARBA" id="ARBA00022723"/>
    </source>
</evidence>
<dbReference type="InterPro" id="IPR036922">
    <property type="entry name" value="Rieske_2Fe-2S_sf"/>
</dbReference>
<dbReference type="PROSITE" id="PS51296">
    <property type="entry name" value="RIESKE"/>
    <property type="match status" value="1"/>
</dbReference>
<organism evidence="6 7">
    <name type="scientific">Pseudomonas eucalypticola</name>
    <dbReference type="NCBI Taxonomy" id="2599595"/>
    <lineage>
        <taxon>Bacteria</taxon>
        <taxon>Pseudomonadati</taxon>
        <taxon>Pseudomonadota</taxon>
        <taxon>Gammaproteobacteria</taxon>
        <taxon>Pseudomonadales</taxon>
        <taxon>Pseudomonadaceae</taxon>
        <taxon>Pseudomonas</taxon>
    </lineage>
</organism>
<dbReference type="SUPFAM" id="SSF50022">
    <property type="entry name" value="ISP domain"/>
    <property type="match status" value="1"/>
</dbReference>
<keyword evidence="3" id="KW-0408">Iron</keyword>
<name>A0A7D5H5S3_9PSED</name>
<protein>
    <submittedName>
        <fullName evidence="6">Rieske 2Fe-2S domain-containing protein</fullName>
    </submittedName>
</protein>
<evidence type="ECO:0000256" key="1">
    <source>
        <dbReference type="ARBA" id="ARBA00022714"/>
    </source>
</evidence>
<evidence type="ECO:0000256" key="3">
    <source>
        <dbReference type="ARBA" id="ARBA00023004"/>
    </source>
</evidence>
<dbReference type="AlphaFoldDB" id="A0A7D5H5S3"/>
<proteinExistence type="predicted"/>
<keyword evidence="4" id="KW-0411">Iron-sulfur</keyword>
<dbReference type="GO" id="GO:0051537">
    <property type="term" value="F:2 iron, 2 sulfur cluster binding"/>
    <property type="evidence" value="ECO:0007669"/>
    <property type="project" value="UniProtKB-KW"/>
</dbReference>
<keyword evidence="2" id="KW-0479">Metal-binding</keyword>
<keyword evidence="7" id="KW-1185">Reference proteome</keyword>
<reference evidence="6 7" key="1">
    <citation type="submission" date="2020-06" db="EMBL/GenBank/DDBJ databases">
        <title>Pseudomonas eucalypticola sp. nov., an endophyte of Eucalyptus dunnii leaves with biocontrol ability of eucalyptus leaf blight.</title>
        <authorList>
            <person name="Liu Y."/>
            <person name="Song Z."/>
            <person name="Zeng H."/>
            <person name="Lu M."/>
            <person name="Wang X."/>
            <person name="Lian X."/>
            <person name="Zhang Q."/>
        </authorList>
    </citation>
    <scope>NUCLEOTIDE SEQUENCE [LARGE SCALE GENOMIC DNA]</scope>
    <source>
        <strain evidence="6 7">NP-1</strain>
    </source>
</reference>
<dbReference type="EMBL" id="CP056030">
    <property type="protein sequence ID" value="QKZ04543.1"/>
    <property type="molecule type" value="Genomic_DNA"/>
</dbReference>
<sequence length="79" mass="9025">MSSDLEELTRAETFNLVVADREYQVPHQCPHREGWLEHGMVNEGRRTITCPLHFSVFCLETGKQLGGPECGSLKVKRLR</sequence>
<dbReference type="RefSeq" id="WP_158158779.1">
    <property type="nucleotide sequence ID" value="NZ_CP056030.1"/>
</dbReference>
<evidence type="ECO:0000259" key="5">
    <source>
        <dbReference type="PROSITE" id="PS51296"/>
    </source>
</evidence>
<feature type="domain" description="Rieske" evidence="5">
    <location>
        <begin position="1"/>
        <end position="79"/>
    </location>
</feature>
<dbReference type="KEGG" id="pez:HWQ56_12430"/>
<evidence type="ECO:0000313" key="6">
    <source>
        <dbReference type="EMBL" id="QKZ04543.1"/>
    </source>
</evidence>
<gene>
    <name evidence="6" type="ORF">HWQ56_12430</name>
</gene>
<dbReference type="GO" id="GO:0046872">
    <property type="term" value="F:metal ion binding"/>
    <property type="evidence" value="ECO:0007669"/>
    <property type="project" value="UniProtKB-KW"/>
</dbReference>
<keyword evidence="1" id="KW-0001">2Fe-2S</keyword>